<accession>A0A6J7E5X8</accession>
<dbReference type="EMBL" id="CAFBLD010000011">
    <property type="protein sequence ID" value="CAB4877468.1"/>
    <property type="molecule type" value="Genomic_DNA"/>
</dbReference>
<dbReference type="EMBL" id="CAESAE010000003">
    <property type="protein sequence ID" value="CAB4336727.1"/>
    <property type="molecule type" value="Genomic_DNA"/>
</dbReference>
<dbReference type="EMBL" id="CAFBOC010000001">
    <property type="protein sequence ID" value="CAB4967748.1"/>
    <property type="molecule type" value="Genomic_DNA"/>
</dbReference>
<dbReference type="Pfam" id="PF05258">
    <property type="entry name" value="DciA"/>
    <property type="match status" value="1"/>
</dbReference>
<sequence>MAKRDLAIDLFKSFQTGKRTKKKSAPVDLPPQPKDPQPLSDLLTNLIQEREWKSGIAEGTLFSSWVDIVGPEIAQHATPISLLEGVLVIQTSSTAWATQLRIVEPEILSTIQSSAPGALVDSIKTIGPHTPSWKRGIRTIRGAKGPRDTYG</sequence>
<dbReference type="AlphaFoldDB" id="A0A6J7E5X8"/>
<feature type="region of interest" description="Disordered" evidence="1">
    <location>
        <begin position="17"/>
        <end position="38"/>
    </location>
</feature>
<evidence type="ECO:0000256" key="1">
    <source>
        <dbReference type="SAM" id="MobiDB-lite"/>
    </source>
</evidence>
<dbReference type="InterPro" id="IPR007922">
    <property type="entry name" value="DciA-like"/>
</dbReference>
<dbReference type="PANTHER" id="PTHR36456:SF1">
    <property type="entry name" value="UPF0232 PROTEIN SCO3875"/>
    <property type="match status" value="1"/>
</dbReference>
<gene>
    <name evidence="3" type="ORF">UFOPK3328_01446</name>
    <name evidence="4" type="ORF">UFOPK3913_00004</name>
    <name evidence="2" type="ORF">UFOPK4107_00661</name>
</gene>
<organism evidence="3">
    <name type="scientific">freshwater metagenome</name>
    <dbReference type="NCBI Taxonomy" id="449393"/>
    <lineage>
        <taxon>unclassified sequences</taxon>
        <taxon>metagenomes</taxon>
        <taxon>ecological metagenomes</taxon>
    </lineage>
</organism>
<evidence type="ECO:0000313" key="4">
    <source>
        <dbReference type="EMBL" id="CAB4967748.1"/>
    </source>
</evidence>
<evidence type="ECO:0000313" key="2">
    <source>
        <dbReference type="EMBL" id="CAB4336727.1"/>
    </source>
</evidence>
<proteinExistence type="predicted"/>
<protein>
    <submittedName>
        <fullName evidence="3">Unannotated protein</fullName>
    </submittedName>
</protein>
<reference evidence="3" key="1">
    <citation type="submission" date="2020-05" db="EMBL/GenBank/DDBJ databases">
        <authorList>
            <person name="Chiriac C."/>
            <person name="Salcher M."/>
            <person name="Ghai R."/>
            <person name="Kavagutti S V."/>
        </authorList>
    </citation>
    <scope>NUCLEOTIDE SEQUENCE</scope>
</reference>
<name>A0A6J7E5X8_9ZZZZ</name>
<dbReference type="PANTHER" id="PTHR36456">
    <property type="entry name" value="UPF0232 PROTEIN SCO3875"/>
    <property type="match status" value="1"/>
</dbReference>
<evidence type="ECO:0000313" key="3">
    <source>
        <dbReference type="EMBL" id="CAB4877468.1"/>
    </source>
</evidence>